<name>A0A6B3NHF4_9CYAN</name>
<dbReference type="PROSITE" id="PS50075">
    <property type="entry name" value="CARRIER"/>
    <property type="match status" value="1"/>
</dbReference>
<organism evidence="2">
    <name type="scientific">Symploca sp. SIO1C4</name>
    <dbReference type="NCBI Taxonomy" id="2607765"/>
    <lineage>
        <taxon>Bacteria</taxon>
        <taxon>Bacillati</taxon>
        <taxon>Cyanobacteriota</taxon>
        <taxon>Cyanophyceae</taxon>
        <taxon>Coleofasciculales</taxon>
        <taxon>Coleofasciculaceae</taxon>
        <taxon>Symploca</taxon>
    </lineage>
</organism>
<dbReference type="Pfam" id="PF00550">
    <property type="entry name" value="PP-binding"/>
    <property type="match status" value="1"/>
</dbReference>
<reference evidence="2" key="1">
    <citation type="submission" date="2019-11" db="EMBL/GenBank/DDBJ databases">
        <title>Genomic insights into an expanded diversity of filamentous marine cyanobacteria reveals the extraordinary biosynthetic potential of Moorea and Okeania.</title>
        <authorList>
            <person name="Ferreira Leao T."/>
            <person name="Wang M."/>
            <person name="Moss N."/>
            <person name="Da Silva R."/>
            <person name="Sanders J."/>
            <person name="Nurk S."/>
            <person name="Gurevich A."/>
            <person name="Humphrey G."/>
            <person name="Reher R."/>
            <person name="Zhu Q."/>
            <person name="Belda-Ferre P."/>
            <person name="Glukhov E."/>
            <person name="Rex R."/>
            <person name="Dorrestein P.C."/>
            <person name="Knight R."/>
            <person name="Pevzner P."/>
            <person name="Gerwick W.H."/>
            <person name="Gerwick L."/>
        </authorList>
    </citation>
    <scope>NUCLEOTIDE SEQUENCE</scope>
    <source>
        <strain evidence="2">SIO1C4</strain>
    </source>
</reference>
<dbReference type="InterPro" id="IPR036736">
    <property type="entry name" value="ACP-like_sf"/>
</dbReference>
<gene>
    <name evidence="2" type="ORF">F6J89_20770</name>
</gene>
<sequence>MEIKATNTSILTESDRQKLLSMIRESVEDIEDIKNLDFDEETSLRGLPGFDSLKMLKFLSKVEMEFFITLGLESLLHIHTLADLYAAVAKAQEEALARQSSRA</sequence>
<dbReference type="SUPFAM" id="SSF47336">
    <property type="entry name" value="ACP-like"/>
    <property type="match status" value="1"/>
</dbReference>
<dbReference type="EMBL" id="JAAHFQ010000464">
    <property type="protein sequence ID" value="NER29982.1"/>
    <property type="molecule type" value="Genomic_DNA"/>
</dbReference>
<dbReference type="Gene3D" id="1.10.1200.10">
    <property type="entry name" value="ACP-like"/>
    <property type="match status" value="1"/>
</dbReference>
<dbReference type="AlphaFoldDB" id="A0A6B3NHF4"/>
<protein>
    <submittedName>
        <fullName evidence="2">Acyl carrier protein</fullName>
    </submittedName>
</protein>
<evidence type="ECO:0000313" key="2">
    <source>
        <dbReference type="EMBL" id="NER29982.1"/>
    </source>
</evidence>
<dbReference type="InterPro" id="IPR009081">
    <property type="entry name" value="PP-bd_ACP"/>
</dbReference>
<feature type="domain" description="Carrier" evidence="1">
    <location>
        <begin position="14"/>
        <end position="92"/>
    </location>
</feature>
<evidence type="ECO:0000259" key="1">
    <source>
        <dbReference type="PROSITE" id="PS50075"/>
    </source>
</evidence>
<proteinExistence type="predicted"/>
<accession>A0A6B3NHF4</accession>
<comment type="caution">
    <text evidence="2">The sequence shown here is derived from an EMBL/GenBank/DDBJ whole genome shotgun (WGS) entry which is preliminary data.</text>
</comment>